<feature type="transmembrane region" description="Helical" evidence="6">
    <location>
        <begin position="735"/>
        <end position="757"/>
    </location>
</feature>
<dbReference type="InterPro" id="IPR002528">
    <property type="entry name" value="MATE_fam"/>
</dbReference>
<comment type="subcellular location">
    <subcellularLocation>
        <location evidence="1">Membrane</location>
        <topology evidence="1">Multi-pass membrane protein</topology>
    </subcellularLocation>
</comment>
<protein>
    <recommendedName>
        <fullName evidence="6">Protein DETOXIFICATION</fullName>
    </recommendedName>
    <alternativeName>
        <fullName evidence="6">Multidrug and toxic compound extrusion protein</fullName>
    </alternativeName>
</protein>
<dbReference type="InterPro" id="IPR045069">
    <property type="entry name" value="MATE_euk"/>
</dbReference>
<keyword evidence="3 6" id="KW-0812">Transmembrane</keyword>
<dbReference type="EMBL" id="CAADRP010001929">
    <property type="protein sequence ID" value="VFU56794.1"/>
    <property type="molecule type" value="Genomic_DNA"/>
</dbReference>
<evidence type="ECO:0000256" key="1">
    <source>
        <dbReference type="ARBA" id="ARBA00004141"/>
    </source>
</evidence>
<feature type="transmembrane region" description="Helical" evidence="6">
    <location>
        <begin position="582"/>
        <end position="601"/>
    </location>
</feature>
<feature type="transmembrane region" description="Helical" evidence="6">
    <location>
        <begin position="431"/>
        <end position="452"/>
    </location>
</feature>
<evidence type="ECO:0000313" key="7">
    <source>
        <dbReference type="EMBL" id="VFU56794.1"/>
    </source>
</evidence>
<keyword evidence="5 6" id="KW-0472">Membrane</keyword>
<sequence length="810" mass="87857">MDLEEEKTSFDLPLISPESAIKSKYGFSKVEIVEEVKKQLVLAGPLITVISVMFVGHLGELALSGASMATSFASVTGLSLLKGLASALDTYCGQSYGAKQYHMLGIHLQRAVVVLLLASVPLAVVWANAGAILVFFKQDPEISAEAGRYARYMIPTIFGFAIQECHVRFLQSQNNVIPMMICAAMTTLFHIFTCWILVFKSGLGNKGAALANAISYWTNALLLILYVRISPSCKKTWTGLSKEALHGIPDFLKLAIPSAIMVSLEIWSFEMMVLLSGLLPNPKLETSVLSISLNTCALTFMIPLGISAAISTRVSNELGAGKPQAARLAVCVATFLVVTEGISVASLMIFGRNLWGSFYTTEKTVVKYVGELLVFVAVSHFFDGIQSVFSGTARGCGWQKIGAAINLGAYYLLGIPCSVILAFVYHFGGEGLWTGLIVALVFQALALLVIILRTSWEKESKKAGDRVYRADPEISAEAGRYARYMIPTIFGFAIQECHVRFLQSQNNVIPMMICAGMTTLLHIFTCWILVFKSGLGNKGAALANAISYWTNALLLILYVRISPSCKKTWTGLSKEALHGIPDFLKLAIPSAIMLSLEIWSFEMMVLLSGLLPNPKLETSVLSISLNTCALTYMIPLGISAAISTRVSNELGAGKPQAARLAVCVATFLVVTEGISMASLMIFGRNVWGSFYTREKTVVKYVGELLVFVAVSHFFDGIQSVFSGTARGCGWQKIGAAINLGAYYLLGIPCSVILAFVYHFGGEGLWTGIIVALVFQALALLVIILRTSWEKESKKAGDRVYRAVILENSST</sequence>
<comment type="similarity">
    <text evidence="2 6">Belongs to the multi antimicrobial extrusion (MATE) (TC 2.A.66.1) family.</text>
</comment>
<reference evidence="7" key="1">
    <citation type="submission" date="2019-03" db="EMBL/GenBank/DDBJ databases">
        <authorList>
            <person name="Mank J."/>
            <person name="Almeida P."/>
        </authorList>
    </citation>
    <scope>NUCLEOTIDE SEQUENCE</scope>
    <source>
        <strain evidence="7">78183</strain>
    </source>
</reference>
<feature type="transmembrane region" description="Helical" evidence="6">
    <location>
        <begin position="289"/>
        <end position="314"/>
    </location>
</feature>
<evidence type="ECO:0000256" key="2">
    <source>
        <dbReference type="ARBA" id="ARBA00010199"/>
    </source>
</evidence>
<organism evidence="7">
    <name type="scientific">Salix viminalis</name>
    <name type="common">Common osier</name>
    <name type="synonym">Basket willow</name>
    <dbReference type="NCBI Taxonomy" id="40686"/>
    <lineage>
        <taxon>Eukaryota</taxon>
        <taxon>Viridiplantae</taxon>
        <taxon>Streptophyta</taxon>
        <taxon>Embryophyta</taxon>
        <taxon>Tracheophyta</taxon>
        <taxon>Spermatophyta</taxon>
        <taxon>Magnoliopsida</taxon>
        <taxon>eudicotyledons</taxon>
        <taxon>Gunneridae</taxon>
        <taxon>Pentapetalae</taxon>
        <taxon>rosids</taxon>
        <taxon>fabids</taxon>
        <taxon>Malpighiales</taxon>
        <taxon>Salicaceae</taxon>
        <taxon>Saliceae</taxon>
        <taxon>Salix</taxon>
    </lineage>
</organism>
<feature type="transmembrane region" description="Helical" evidence="6">
    <location>
        <begin position="542"/>
        <end position="561"/>
    </location>
</feature>
<feature type="transmembrane region" description="Helical" evidence="6">
    <location>
        <begin position="326"/>
        <end position="350"/>
    </location>
</feature>
<dbReference type="CDD" id="cd13132">
    <property type="entry name" value="MATE_eukaryotic"/>
    <property type="match status" value="2"/>
</dbReference>
<proteinExistence type="inferred from homology"/>
<dbReference type="NCBIfam" id="TIGR00797">
    <property type="entry name" value="matE"/>
    <property type="match status" value="2"/>
</dbReference>
<feature type="transmembrane region" description="Helical" evidence="6">
    <location>
        <begin position="508"/>
        <end position="530"/>
    </location>
</feature>
<evidence type="ECO:0000256" key="6">
    <source>
        <dbReference type="RuleBase" id="RU004914"/>
    </source>
</evidence>
<feature type="transmembrane region" description="Helical" evidence="6">
    <location>
        <begin position="763"/>
        <end position="784"/>
    </location>
</feature>
<evidence type="ECO:0000256" key="4">
    <source>
        <dbReference type="ARBA" id="ARBA00022989"/>
    </source>
</evidence>
<dbReference type="PANTHER" id="PTHR11206">
    <property type="entry name" value="MULTIDRUG RESISTANCE PROTEIN"/>
    <property type="match status" value="1"/>
</dbReference>
<gene>
    <name evidence="7" type="ORF">SVIM_LOCUS409242</name>
</gene>
<feature type="transmembrane region" description="Helical" evidence="6">
    <location>
        <begin position="210"/>
        <end position="229"/>
    </location>
</feature>
<name>A0A6N2N730_SALVM</name>
<feature type="transmembrane region" description="Helical" evidence="6">
    <location>
        <begin position="697"/>
        <end position="714"/>
    </location>
</feature>
<feature type="transmembrane region" description="Helical" evidence="6">
    <location>
        <begin position="403"/>
        <end position="425"/>
    </location>
</feature>
<dbReference type="GO" id="GO:0015297">
    <property type="term" value="F:antiporter activity"/>
    <property type="evidence" value="ECO:0007669"/>
    <property type="project" value="InterPro"/>
</dbReference>
<dbReference type="Pfam" id="PF01554">
    <property type="entry name" value="MatE"/>
    <property type="match status" value="4"/>
</dbReference>
<feature type="transmembrane region" description="Helical" evidence="6">
    <location>
        <begin position="40"/>
        <end position="59"/>
    </location>
</feature>
<dbReference type="GO" id="GO:0016020">
    <property type="term" value="C:membrane"/>
    <property type="evidence" value="ECO:0007669"/>
    <property type="project" value="UniProtKB-SubCell"/>
</dbReference>
<feature type="transmembrane region" description="Helical" evidence="6">
    <location>
        <begin position="112"/>
        <end position="137"/>
    </location>
</feature>
<evidence type="ECO:0000256" key="5">
    <source>
        <dbReference type="ARBA" id="ARBA00023136"/>
    </source>
</evidence>
<dbReference type="GO" id="GO:0042910">
    <property type="term" value="F:xenobiotic transmembrane transporter activity"/>
    <property type="evidence" value="ECO:0007669"/>
    <property type="project" value="InterPro"/>
</dbReference>
<feature type="transmembrane region" description="Helical" evidence="6">
    <location>
        <begin position="658"/>
        <end position="682"/>
    </location>
</feature>
<evidence type="ECO:0000256" key="3">
    <source>
        <dbReference type="ARBA" id="ARBA00022692"/>
    </source>
</evidence>
<dbReference type="AlphaFoldDB" id="A0A6N2N730"/>
<feature type="transmembrane region" description="Helical" evidence="6">
    <location>
        <begin position="621"/>
        <end position="646"/>
    </location>
</feature>
<dbReference type="GO" id="GO:1990961">
    <property type="term" value="P:xenobiotic detoxification by transmembrane export across the plasma membrane"/>
    <property type="evidence" value="ECO:0007669"/>
    <property type="project" value="InterPro"/>
</dbReference>
<accession>A0A6N2N730</accession>
<feature type="transmembrane region" description="Helical" evidence="6">
    <location>
        <begin position="365"/>
        <end position="382"/>
    </location>
</feature>
<feature type="transmembrane region" description="Helical" evidence="6">
    <location>
        <begin position="176"/>
        <end position="198"/>
    </location>
</feature>
<feature type="transmembrane region" description="Helical" evidence="6">
    <location>
        <begin position="71"/>
        <end position="91"/>
    </location>
</feature>
<keyword evidence="4 6" id="KW-1133">Transmembrane helix</keyword>